<evidence type="ECO:0000256" key="2">
    <source>
        <dbReference type="ARBA" id="ARBA00004347"/>
    </source>
</evidence>
<evidence type="ECO:0000256" key="1">
    <source>
        <dbReference type="ARBA" id="ARBA00004255"/>
    </source>
</evidence>
<comment type="function">
    <text evidence="11">The coatomer is a cytosolic protein complex that binds to dilysine motifs and reversibly associates with Golgi non-clathrin-coated vesicles, which further mediate biosynthetic protein transport from the ER, via the Golgi up to the trans Golgi network. The coatomer complex is required for budding from Golgi membranes, and is essential for the retrograde Golgi-to-ER transport of dilysine-tagged proteins.</text>
</comment>
<dbReference type="GO" id="GO:0006890">
    <property type="term" value="P:retrograde vesicle-mediated transport, Golgi to endoplasmic reticulum"/>
    <property type="evidence" value="ECO:0007669"/>
    <property type="project" value="UniProtKB-UniRule"/>
</dbReference>
<dbReference type="GO" id="GO:0015031">
    <property type="term" value="P:protein transport"/>
    <property type="evidence" value="ECO:0007669"/>
    <property type="project" value="UniProtKB-UniRule"/>
</dbReference>
<keyword evidence="10 11" id="KW-0968">Cytoplasmic vesicle</keyword>
<comment type="subcellular location">
    <subcellularLocation>
        <location evidence="2">Cytoplasmic vesicle</location>
        <location evidence="2">COPI-coated vesicle membrane</location>
        <topology evidence="2">Peripheral membrane protein</topology>
        <orientation evidence="2">Cytoplasmic side</orientation>
    </subcellularLocation>
    <subcellularLocation>
        <location evidence="1">Golgi apparatus membrane</location>
        <topology evidence="1">Peripheral membrane protein</topology>
        <orientation evidence="1">Cytoplasmic side</orientation>
    </subcellularLocation>
</comment>
<evidence type="ECO:0000256" key="11">
    <source>
        <dbReference type="PIRNR" id="PIRNR016478"/>
    </source>
</evidence>
<accession>A0A507D3E6</accession>
<evidence type="ECO:0000256" key="5">
    <source>
        <dbReference type="ARBA" id="ARBA00022490"/>
    </source>
</evidence>
<evidence type="ECO:0000313" key="12">
    <source>
        <dbReference type="EMBL" id="TPX45993.1"/>
    </source>
</evidence>
<evidence type="ECO:0000256" key="10">
    <source>
        <dbReference type="ARBA" id="ARBA00023329"/>
    </source>
</evidence>
<dbReference type="PIRSF" id="PIRSF016478">
    <property type="entry name" value="Coatomer_esu"/>
    <property type="match status" value="1"/>
</dbReference>
<dbReference type="GO" id="GO:0006891">
    <property type="term" value="P:intra-Golgi vesicle-mediated transport"/>
    <property type="evidence" value="ECO:0007669"/>
    <property type="project" value="TreeGrafter"/>
</dbReference>
<keyword evidence="5 11" id="KW-0963">Cytoplasm</keyword>
<dbReference type="AlphaFoldDB" id="A0A507D3E6"/>
<keyword evidence="9 11" id="KW-0472">Membrane</keyword>
<name>A0A507D3E6_9FUNG</name>
<dbReference type="VEuPathDB" id="FungiDB:SeMB42_g05130"/>
<comment type="similarity">
    <text evidence="3 11">Belongs to the COPE family.</text>
</comment>
<evidence type="ECO:0000313" key="13">
    <source>
        <dbReference type="Proteomes" id="UP000320475"/>
    </source>
</evidence>
<dbReference type="Gene3D" id="1.25.40.10">
    <property type="entry name" value="Tetratricopeptide repeat domain"/>
    <property type="match status" value="1"/>
</dbReference>
<dbReference type="InterPro" id="IPR006822">
    <property type="entry name" value="Coatomer_esu"/>
</dbReference>
<reference evidence="12 13" key="1">
    <citation type="journal article" date="2019" name="Sci. Rep.">
        <title>Comparative genomics of chytrid fungi reveal insights into the obligate biotrophic and pathogenic lifestyle of Synchytrium endobioticum.</title>
        <authorList>
            <person name="van de Vossenberg B.T.L.H."/>
            <person name="Warris S."/>
            <person name="Nguyen H.D.T."/>
            <person name="van Gent-Pelzer M.P.E."/>
            <person name="Joly D.L."/>
            <person name="van de Geest H.C."/>
            <person name="Bonants P.J.M."/>
            <person name="Smith D.S."/>
            <person name="Levesque C.A."/>
            <person name="van der Lee T.A.J."/>
        </authorList>
    </citation>
    <scope>NUCLEOTIDE SEQUENCE [LARGE SCALE GENOMIC DNA]</scope>
    <source>
        <strain evidence="12 13">LEV6574</strain>
    </source>
</reference>
<dbReference type="SUPFAM" id="SSF48452">
    <property type="entry name" value="TPR-like"/>
    <property type="match status" value="1"/>
</dbReference>
<dbReference type="EMBL" id="QEAM01000119">
    <property type="protein sequence ID" value="TPX45993.1"/>
    <property type="molecule type" value="Genomic_DNA"/>
</dbReference>
<protein>
    <recommendedName>
        <fullName evidence="11">Coatomer subunit epsilon</fullName>
    </recommendedName>
</protein>
<dbReference type="GO" id="GO:0030126">
    <property type="term" value="C:COPI vesicle coat"/>
    <property type="evidence" value="ECO:0007669"/>
    <property type="project" value="TreeGrafter"/>
</dbReference>
<gene>
    <name evidence="12" type="ORF">SeLEV6574_g03495</name>
</gene>
<evidence type="ECO:0000256" key="7">
    <source>
        <dbReference type="ARBA" id="ARBA00022927"/>
    </source>
</evidence>
<proteinExistence type="inferred from homology"/>
<dbReference type="OrthoDB" id="310217at2759"/>
<dbReference type="Proteomes" id="UP000320475">
    <property type="component" value="Unassembled WGS sequence"/>
</dbReference>
<dbReference type="Pfam" id="PF04733">
    <property type="entry name" value="Coatomer_E"/>
    <property type="match status" value="1"/>
</dbReference>
<sequence length="309" mass="33472">MATMAAMDDDSLTLRNLYHLGGIQQVVNDATNPATMPKSEASRKSRQVLLYRAYLAQGKYNMILGEIPSNSSDPEMNAIKIFARLQSITSSSSGDHAAAKEEASSSMKQLIGGGEASPTLLVVAGTLFFHLGEYEEVLRVAVRNPRHLESVALAVQAYLKLDRLDLAKKEVASLKSWADDATLAQLVEAWVNLTIAGDQKVQEAFYIFEELAGSTVITAKLLTGQAVCRMHAGKFAEAETLLLDALNRNNSDSEVLANLMVCSAALGNPPDVVSRYLNLLRDVAPQHPLVLEYASKGAMFDRAAGRFSI</sequence>
<comment type="caution">
    <text evidence="12">The sequence shown here is derived from an EMBL/GenBank/DDBJ whole genome shotgun (WGS) entry which is preliminary data.</text>
</comment>
<keyword evidence="8 11" id="KW-0333">Golgi apparatus</keyword>
<evidence type="ECO:0000256" key="3">
    <source>
        <dbReference type="ARBA" id="ARBA00008827"/>
    </source>
</evidence>
<evidence type="ECO:0000256" key="9">
    <source>
        <dbReference type="ARBA" id="ARBA00023136"/>
    </source>
</evidence>
<evidence type="ECO:0000256" key="4">
    <source>
        <dbReference type="ARBA" id="ARBA00022448"/>
    </source>
</evidence>
<dbReference type="PANTHER" id="PTHR10805">
    <property type="entry name" value="COATOMER SUBUNIT EPSILON"/>
    <property type="match status" value="1"/>
</dbReference>
<dbReference type="GO" id="GO:0005198">
    <property type="term" value="F:structural molecule activity"/>
    <property type="evidence" value="ECO:0007669"/>
    <property type="project" value="UniProtKB-UniRule"/>
</dbReference>
<dbReference type="GO" id="GO:0006888">
    <property type="term" value="P:endoplasmic reticulum to Golgi vesicle-mediated transport"/>
    <property type="evidence" value="ECO:0007669"/>
    <property type="project" value="TreeGrafter"/>
</dbReference>
<organism evidence="12 13">
    <name type="scientific">Synchytrium endobioticum</name>
    <dbReference type="NCBI Taxonomy" id="286115"/>
    <lineage>
        <taxon>Eukaryota</taxon>
        <taxon>Fungi</taxon>
        <taxon>Fungi incertae sedis</taxon>
        <taxon>Chytridiomycota</taxon>
        <taxon>Chytridiomycota incertae sedis</taxon>
        <taxon>Chytridiomycetes</taxon>
        <taxon>Synchytriales</taxon>
        <taxon>Synchytriaceae</taxon>
        <taxon>Synchytrium</taxon>
    </lineage>
</organism>
<dbReference type="GO" id="GO:0000139">
    <property type="term" value="C:Golgi membrane"/>
    <property type="evidence" value="ECO:0007669"/>
    <property type="project" value="UniProtKB-SubCell"/>
</dbReference>
<evidence type="ECO:0000256" key="6">
    <source>
        <dbReference type="ARBA" id="ARBA00022892"/>
    </source>
</evidence>
<dbReference type="PANTHER" id="PTHR10805:SF0">
    <property type="entry name" value="COATOMER SUBUNIT EPSILON"/>
    <property type="match status" value="1"/>
</dbReference>
<keyword evidence="7 11" id="KW-0653">Protein transport</keyword>
<dbReference type="InterPro" id="IPR011990">
    <property type="entry name" value="TPR-like_helical_dom_sf"/>
</dbReference>
<keyword evidence="6 11" id="KW-0931">ER-Golgi transport</keyword>
<evidence type="ECO:0000256" key="8">
    <source>
        <dbReference type="ARBA" id="ARBA00023034"/>
    </source>
</evidence>
<keyword evidence="4 11" id="KW-0813">Transport</keyword>